<protein>
    <submittedName>
        <fullName evidence="2">SnoaL-like domain-containing protein</fullName>
    </submittedName>
</protein>
<evidence type="ECO:0000313" key="3">
    <source>
        <dbReference type="Proteomes" id="UP000199707"/>
    </source>
</evidence>
<name>A0A1G4V2J6_9MYCO</name>
<gene>
    <name evidence="2" type="ORF">SAMN02799620_00057</name>
</gene>
<proteinExistence type="predicted"/>
<feature type="domain" description="SnoaL-like" evidence="1">
    <location>
        <begin position="10"/>
        <end position="135"/>
    </location>
</feature>
<reference evidence="3" key="1">
    <citation type="submission" date="2016-10" db="EMBL/GenBank/DDBJ databases">
        <authorList>
            <person name="Varghese N."/>
            <person name="Submissions S."/>
        </authorList>
    </citation>
    <scope>NUCLEOTIDE SEQUENCE [LARGE SCALE GENOMIC DNA]</scope>
    <source>
        <strain evidence="3">UNC267MFSha1.1M11</strain>
    </source>
</reference>
<dbReference type="InterPro" id="IPR037401">
    <property type="entry name" value="SnoaL-like"/>
</dbReference>
<organism evidence="2 3">
    <name type="scientific">Mycolicibacterium fluoranthenivorans</name>
    <dbReference type="NCBI Taxonomy" id="258505"/>
    <lineage>
        <taxon>Bacteria</taxon>
        <taxon>Bacillati</taxon>
        <taxon>Actinomycetota</taxon>
        <taxon>Actinomycetes</taxon>
        <taxon>Mycobacteriales</taxon>
        <taxon>Mycobacteriaceae</taxon>
        <taxon>Mycolicibacterium</taxon>
    </lineage>
</organism>
<dbReference type="RefSeq" id="WP_170847041.1">
    <property type="nucleotide sequence ID" value="NZ_FMUB01000001.1"/>
</dbReference>
<dbReference type="Pfam" id="PF13577">
    <property type="entry name" value="SnoaL_4"/>
    <property type="match status" value="1"/>
</dbReference>
<accession>A0A1G4V2J6</accession>
<dbReference type="SUPFAM" id="SSF54427">
    <property type="entry name" value="NTF2-like"/>
    <property type="match status" value="1"/>
</dbReference>
<evidence type="ECO:0000313" key="2">
    <source>
        <dbReference type="EMBL" id="SCX00205.1"/>
    </source>
</evidence>
<dbReference type="InterPro" id="IPR032710">
    <property type="entry name" value="NTF2-like_dom_sf"/>
</dbReference>
<dbReference type="EMBL" id="FMUB01000001">
    <property type="protein sequence ID" value="SCX00205.1"/>
    <property type="molecule type" value="Genomic_DNA"/>
</dbReference>
<dbReference type="AlphaFoldDB" id="A0A1G4V2J6"/>
<dbReference type="Gene3D" id="3.10.450.50">
    <property type="match status" value="1"/>
</dbReference>
<dbReference type="STRING" id="1502745.SAMN02799620_00057"/>
<sequence>MTELHSIDSARIALRALVDEYALASDTADIERFGSLFTPDAEFVMSTPGSAESVTLRGREQVKFGPSGNQMFERTFHAVHNHVVDVDGAHAAGVTYCTARHLLRKADGRLEVILAPILYRDEYELTDLGWKFSRRQLEWTWIERVPAEPPAPWW</sequence>
<evidence type="ECO:0000259" key="1">
    <source>
        <dbReference type="Pfam" id="PF13577"/>
    </source>
</evidence>
<dbReference type="Proteomes" id="UP000199707">
    <property type="component" value="Unassembled WGS sequence"/>
</dbReference>